<feature type="compositionally biased region" description="Polar residues" evidence="1">
    <location>
        <begin position="1"/>
        <end position="38"/>
    </location>
</feature>
<dbReference type="AlphaFoldDB" id="K0KHQ7"/>
<gene>
    <name evidence="2" type="ORF">BN7_227</name>
</gene>
<evidence type="ECO:0000256" key="1">
    <source>
        <dbReference type="SAM" id="MobiDB-lite"/>
    </source>
</evidence>
<dbReference type="HOGENOM" id="CLU_2110819_0_0_1"/>
<keyword evidence="3" id="KW-1185">Reference proteome</keyword>
<name>K0KHQ7_WICCF</name>
<reference evidence="2 3" key="1">
    <citation type="journal article" date="2012" name="Eukaryot. Cell">
        <title>Draft genome sequence of Wickerhamomyces ciferrii NRRL Y-1031 F-60-10.</title>
        <authorList>
            <person name="Schneider J."/>
            <person name="Andrea H."/>
            <person name="Blom J."/>
            <person name="Jaenicke S."/>
            <person name="Ruckert C."/>
            <person name="Schorsch C."/>
            <person name="Szczepanowski R."/>
            <person name="Farwick M."/>
            <person name="Goesmann A."/>
            <person name="Puhler A."/>
            <person name="Schaffer S."/>
            <person name="Tauch A."/>
            <person name="Kohler T."/>
            <person name="Brinkrolf K."/>
        </authorList>
    </citation>
    <scope>NUCLEOTIDE SEQUENCE [LARGE SCALE GENOMIC DNA]</scope>
    <source>
        <strain evidence="3">ATCC 14091 / BCRC 22168 / CBS 111 / JCM 3599 / NBRC 0793 / NRRL Y-1031 F-60-10</strain>
    </source>
</reference>
<proteinExistence type="predicted"/>
<feature type="region of interest" description="Disordered" evidence="1">
    <location>
        <begin position="1"/>
        <end position="52"/>
    </location>
</feature>
<dbReference type="InParanoid" id="K0KHQ7"/>
<protein>
    <submittedName>
        <fullName evidence="2">Uncharacterized protein</fullName>
    </submittedName>
</protein>
<dbReference type="EMBL" id="CAIF01000003">
    <property type="protein sequence ID" value="CCH40693.1"/>
    <property type="molecule type" value="Genomic_DNA"/>
</dbReference>
<evidence type="ECO:0000313" key="2">
    <source>
        <dbReference type="EMBL" id="CCH40693.1"/>
    </source>
</evidence>
<accession>K0KHQ7</accession>
<comment type="caution">
    <text evidence="2">The sequence shown here is derived from an EMBL/GenBank/DDBJ whole genome shotgun (WGS) entry which is preliminary data.</text>
</comment>
<evidence type="ECO:0000313" key="3">
    <source>
        <dbReference type="Proteomes" id="UP000009328"/>
    </source>
</evidence>
<sequence length="115" mass="12841">MSSSFSRMNTDPFSQVKQTQRPSEPKSYTYNKETGTSSEGEKKQYGKYQSRPQPAYSQQIELKREQEIGCVGSFCQILCCVPLWSKCQGPGTTCCGLDWDSKGPDTRQGYGAGFI</sequence>
<organism evidence="2 3">
    <name type="scientific">Wickerhamomyces ciferrii (strain ATCC 14091 / BCRC 22168 / CBS 111 / JCM 3599 / NBRC 0793 / NRRL Y-1031 F-60-10)</name>
    <name type="common">Yeast</name>
    <name type="synonym">Pichia ciferrii</name>
    <dbReference type="NCBI Taxonomy" id="1206466"/>
    <lineage>
        <taxon>Eukaryota</taxon>
        <taxon>Fungi</taxon>
        <taxon>Dikarya</taxon>
        <taxon>Ascomycota</taxon>
        <taxon>Saccharomycotina</taxon>
        <taxon>Saccharomycetes</taxon>
        <taxon>Phaffomycetales</taxon>
        <taxon>Wickerhamomycetaceae</taxon>
        <taxon>Wickerhamomyces</taxon>
    </lineage>
</organism>
<dbReference type="Proteomes" id="UP000009328">
    <property type="component" value="Unassembled WGS sequence"/>
</dbReference>